<protein>
    <submittedName>
        <fullName evidence="3">Integrase</fullName>
    </submittedName>
</protein>
<name>A0A3P1VY46_FUSNU</name>
<dbReference type="GO" id="GO:0006310">
    <property type="term" value="P:DNA recombination"/>
    <property type="evidence" value="ECO:0007669"/>
    <property type="project" value="UniProtKB-KW"/>
</dbReference>
<dbReference type="AlphaFoldDB" id="A0A3P1VY46"/>
<dbReference type="InterPro" id="IPR011010">
    <property type="entry name" value="DNA_brk_join_enz"/>
</dbReference>
<dbReference type="SUPFAM" id="SSF56349">
    <property type="entry name" value="DNA breaking-rejoining enzymes"/>
    <property type="match status" value="1"/>
</dbReference>
<dbReference type="GO" id="GO:0015074">
    <property type="term" value="P:DNA integration"/>
    <property type="evidence" value="ECO:0007669"/>
    <property type="project" value="InterPro"/>
</dbReference>
<evidence type="ECO:0000256" key="1">
    <source>
        <dbReference type="ARBA" id="ARBA00023172"/>
    </source>
</evidence>
<dbReference type="EMBL" id="RQZD01000001">
    <property type="protein sequence ID" value="RRD38517.1"/>
    <property type="molecule type" value="Genomic_DNA"/>
</dbReference>
<evidence type="ECO:0000313" key="3">
    <source>
        <dbReference type="EMBL" id="RRD38517.1"/>
    </source>
</evidence>
<dbReference type="Pfam" id="PF00589">
    <property type="entry name" value="Phage_integrase"/>
    <property type="match status" value="1"/>
</dbReference>
<dbReference type="InterPro" id="IPR013762">
    <property type="entry name" value="Integrase-like_cat_sf"/>
</dbReference>
<evidence type="ECO:0000259" key="2">
    <source>
        <dbReference type="PROSITE" id="PS51898"/>
    </source>
</evidence>
<gene>
    <name evidence="3" type="ORF">EII28_00225</name>
</gene>
<comment type="caution">
    <text evidence="3">The sequence shown here is derived from an EMBL/GenBank/DDBJ whole genome shotgun (WGS) entry which is preliminary data.</text>
</comment>
<dbReference type="PROSITE" id="PS51898">
    <property type="entry name" value="TYR_RECOMBINASE"/>
    <property type="match status" value="1"/>
</dbReference>
<proteinExistence type="predicted"/>
<sequence>MKYHTLHDTRHTFATLLVNTEVNKEVIIKMIGHKRYKTTLDIYVHKNYADMKRAINQI</sequence>
<feature type="domain" description="Tyr recombinase" evidence="2">
    <location>
        <begin position="1"/>
        <end position="56"/>
    </location>
</feature>
<dbReference type="Gene3D" id="1.10.443.10">
    <property type="entry name" value="Intergrase catalytic core"/>
    <property type="match status" value="1"/>
</dbReference>
<reference evidence="3" key="1">
    <citation type="submission" date="2018-11" db="EMBL/GenBank/DDBJ databases">
        <title>Genomes From Bacteria Associated with the Canine Oral Cavity: a Test Case for Automated Genome-Based Taxonomic Assignment.</title>
        <authorList>
            <person name="Coil D.A."/>
            <person name="Jospin G."/>
            <person name="Darling A.E."/>
            <person name="Wallis C."/>
            <person name="Davis I.J."/>
            <person name="Harris S."/>
            <person name="Eisen J.A."/>
            <person name="Holcombe L.J."/>
            <person name="O'Flynn C."/>
        </authorList>
    </citation>
    <scope>NUCLEOTIDE SEQUENCE [LARGE SCALE GENOMIC DNA]</scope>
    <source>
        <strain evidence="3">OH5060</strain>
    </source>
</reference>
<dbReference type="InterPro" id="IPR002104">
    <property type="entry name" value="Integrase_catalytic"/>
</dbReference>
<accession>A0A3P1VY46</accession>
<organism evidence="3">
    <name type="scientific">Fusobacterium nucleatum</name>
    <dbReference type="NCBI Taxonomy" id="851"/>
    <lineage>
        <taxon>Bacteria</taxon>
        <taxon>Fusobacteriati</taxon>
        <taxon>Fusobacteriota</taxon>
        <taxon>Fusobacteriia</taxon>
        <taxon>Fusobacteriales</taxon>
        <taxon>Fusobacteriaceae</taxon>
        <taxon>Fusobacterium</taxon>
    </lineage>
</organism>
<keyword evidence="1" id="KW-0233">DNA recombination</keyword>
<dbReference type="GO" id="GO:0003677">
    <property type="term" value="F:DNA binding"/>
    <property type="evidence" value="ECO:0007669"/>
    <property type="project" value="InterPro"/>
</dbReference>